<evidence type="ECO:0000313" key="6">
    <source>
        <dbReference type="Proteomes" id="UP000032414"/>
    </source>
</evidence>
<dbReference type="KEGG" id="tmc:LMI_2920"/>
<dbReference type="Pfam" id="PF13193">
    <property type="entry name" value="AMP-binding_C"/>
    <property type="match status" value="1"/>
</dbReference>
<dbReference type="InterPro" id="IPR009081">
    <property type="entry name" value="PP-bd_ACP"/>
</dbReference>
<dbReference type="Gene3D" id="1.10.1200.10">
    <property type="entry name" value="ACP-like"/>
    <property type="match status" value="1"/>
</dbReference>
<dbReference type="Pfam" id="PF00501">
    <property type="entry name" value="AMP-binding"/>
    <property type="match status" value="1"/>
</dbReference>
<dbReference type="AlphaFoldDB" id="A0A098GI47"/>
<dbReference type="RefSeq" id="WP_045100274.1">
    <property type="nucleotide sequence ID" value="NZ_CP020614.1"/>
</dbReference>
<evidence type="ECO:0000313" key="7">
    <source>
        <dbReference type="Proteomes" id="UP000182998"/>
    </source>
</evidence>
<dbReference type="InterPro" id="IPR010071">
    <property type="entry name" value="AA_adenyl_dom"/>
</dbReference>
<gene>
    <name evidence="4" type="ORF">LMI_2920</name>
    <name evidence="5" type="ORF">SAMN02982997_02706</name>
</gene>
<reference evidence="6" key="1">
    <citation type="submission" date="2014-09" db="EMBL/GenBank/DDBJ databases">
        <authorList>
            <person name="Gomez-Valero L."/>
        </authorList>
    </citation>
    <scope>NUCLEOTIDE SEQUENCE [LARGE SCALE GENOMIC DNA]</scope>
    <source>
        <strain evidence="6">ATCC33218</strain>
    </source>
</reference>
<evidence type="ECO:0000313" key="5">
    <source>
        <dbReference type="EMBL" id="SCY73578.1"/>
    </source>
</evidence>
<feature type="domain" description="Carrier" evidence="3">
    <location>
        <begin position="533"/>
        <end position="608"/>
    </location>
</feature>
<dbReference type="HOGENOM" id="CLU_000022_2_13_6"/>
<evidence type="ECO:0000259" key="3">
    <source>
        <dbReference type="PROSITE" id="PS50075"/>
    </source>
</evidence>
<dbReference type="Gene3D" id="3.40.50.980">
    <property type="match status" value="2"/>
</dbReference>
<dbReference type="Gene3D" id="3.30.300.30">
    <property type="match status" value="1"/>
</dbReference>
<evidence type="ECO:0000256" key="1">
    <source>
        <dbReference type="ARBA" id="ARBA00022450"/>
    </source>
</evidence>
<dbReference type="InterPro" id="IPR020845">
    <property type="entry name" value="AMP-binding_CS"/>
</dbReference>
<dbReference type="NCBIfam" id="TIGR01733">
    <property type="entry name" value="AA-adenyl-dom"/>
    <property type="match status" value="1"/>
</dbReference>
<dbReference type="Pfam" id="PF00550">
    <property type="entry name" value="PP-binding"/>
    <property type="match status" value="1"/>
</dbReference>
<dbReference type="InterPro" id="IPR000873">
    <property type="entry name" value="AMP-dep_synth/lig_dom"/>
</dbReference>
<dbReference type="SUPFAM" id="SSF53474">
    <property type="entry name" value="alpha/beta-Hydrolases"/>
    <property type="match status" value="1"/>
</dbReference>
<dbReference type="InterPro" id="IPR029058">
    <property type="entry name" value="AB_hydrolase_fold"/>
</dbReference>
<dbReference type="Proteomes" id="UP000032414">
    <property type="component" value="Chromosome I"/>
</dbReference>
<dbReference type="InterPro" id="IPR036736">
    <property type="entry name" value="ACP-like_sf"/>
</dbReference>
<sequence length="860" mass="97621">MDNTRTKSLKQYIGKGDLLSFDKKASISSFLEHQVQRTPEAAALQFKHSALTYSELNKRVNQMAHYLTALGLSPNNPVAIYAQPCIDVIVSILAIIKCGCFYVPLDVHYPTDRINFMVKDSGAKFIITETEIQSRITQPNIKFIFLDSIDTHLNTQQDSYHCKARNHSLAYMIYTSGSTGVPKGVKISHLAVNNHMLWMQYQFQFDSSDKILLKTPLSFDPSVWEILVPLYTGGQLVIAPSGAHIDPELLIDLVNENQITTIQLVPSILKLFLNSKRIRTCQSLKKVFVGGESLRPEIKALFFNQLACQLINLYGPTEATIDISFHVVTSQDIQTNNIGKPIANTSLYLINEQGNLAGIGESGEIAIGSLSLSQGYHHRDSLTKENFIENPFEPKHHKLIYKTGDLARWLLNGELEYLGRNNDQVKINGVRIEPKELVLTILQHKEISDCIVIKKTDSHGHDYLACYLTHKPHQSLDIVTIKKHLKDKFPAFMLPKVYIPIKTIPLSVNGKVDVSALPEPDFKKTAPIDSIDRNLLAHEKELIRLWQVVLEVNQLGIDDNFFDSGGNSLLALKLLTLIHEHFNVQIRIRDIFKYPTVKDQAEYIIKLQDNPSKKESKAIPNPLLCLQSQGMKTPLFLIHPIGGTVFWFSSLAKLLGNARPIYGIQDPSIDLEKPVLNSIEEMASFYLSHIKTIQDQGPYLIGGASFGATVAAEISRQLSQKNETVSAIIVLDGWGVYPNTLLDDNYFRNSMLRQHNELRLDFERYGLPSPEILFDIQWYRLQLLWKYQLGLIEHPIVLFKSKEIMPAFAEIDAPFNHWEQFTDKPIQLINTPGNHESMFQEPHVYELARYLNQYFQDNNL</sequence>
<protein>
    <submittedName>
        <fullName evidence="5">Amino acid adenylation domain-containing protein</fullName>
    </submittedName>
    <submittedName>
        <fullName evidence="4">Putative Phenylalanine racemase (ATP-hydrolyzing)</fullName>
        <ecNumber evidence="4">5.1.1.11</ecNumber>
    </submittedName>
</protein>
<dbReference type="PROSITE" id="PS00012">
    <property type="entry name" value="PHOSPHOPANTETHEINE"/>
    <property type="match status" value="1"/>
</dbReference>
<dbReference type="PANTHER" id="PTHR44845">
    <property type="entry name" value="CARRIER DOMAIN-CONTAINING PROTEIN"/>
    <property type="match status" value="1"/>
</dbReference>
<keyword evidence="7" id="KW-1185">Reference proteome</keyword>
<dbReference type="PATRIC" id="fig|451.8.peg.2511"/>
<evidence type="ECO:0000313" key="4">
    <source>
        <dbReference type="EMBL" id="CEG62158.1"/>
    </source>
</evidence>
<dbReference type="EMBL" id="LN614830">
    <property type="protein sequence ID" value="CEG62158.1"/>
    <property type="molecule type" value="Genomic_DNA"/>
</dbReference>
<dbReference type="Pfam" id="PF00975">
    <property type="entry name" value="Thioesterase"/>
    <property type="match status" value="1"/>
</dbReference>
<dbReference type="CDD" id="cd05930">
    <property type="entry name" value="A_NRPS"/>
    <property type="match status" value="1"/>
</dbReference>
<dbReference type="Gene3D" id="2.30.38.10">
    <property type="entry name" value="Luciferase, Domain 3"/>
    <property type="match status" value="1"/>
</dbReference>
<dbReference type="InterPro" id="IPR006162">
    <property type="entry name" value="Ppantetheine_attach_site"/>
</dbReference>
<dbReference type="EC" id="5.1.1.11" evidence="4"/>
<dbReference type="OrthoDB" id="9757559at2"/>
<dbReference type="FunFam" id="3.40.50.980:FF:000001">
    <property type="entry name" value="Non-ribosomal peptide synthetase"/>
    <property type="match status" value="1"/>
</dbReference>
<proteinExistence type="predicted"/>
<evidence type="ECO:0000256" key="2">
    <source>
        <dbReference type="ARBA" id="ARBA00022553"/>
    </source>
</evidence>
<name>A0A098GI47_LEGMI</name>
<dbReference type="Proteomes" id="UP000182998">
    <property type="component" value="Unassembled WGS sequence"/>
</dbReference>
<dbReference type="InterPro" id="IPR025110">
    <property type="entry name" value="AMP-bd_C"/>
</dbReference>
<keyword evidence="2" id="KW-0597">Phosphoprotein</keyword>
<keyword evidence="4" id="KW-0413">Isomerase</keyword>
<dbReference type="EMBL" id="FMVN01000016">
    <property type="protein sequence ID" value="SCY73578.1"/>
    <property type="molecule type" value="Genomic_DNA"/>
</dbReference>
<reference evidence="5 7" key="3">
    <citation type="submission" date="2016-10" db="EMBL/GenBank/DDBJ databases">
        <authorList>
            <person name="Varghese N."/>
            <person name="Submissions S."/>
        </authorList>
    </citation>
    <scope>NUCLEOTIDE SEQUENCE [LARGE SCALE GENOMIC DNA]</scope>
    <source>
        <strain evidence="5 7">ATCC 33218</strain>
    </source>
</reference>
<dbReference type="SUPFAM" id="SSF56801">
    <property type="entry name" value="Acetyl-CoA synthetase-like"/>
    <property type="match status" value="1"/>
</dbReference>
<keyword evidence="1" id="KW-0596">Phosphopantetheine</keyword>
<dbReference type="SUPFAM" id="SSF47336">
    <property type="entry name" value="ACP-like"/>
    <property type="match status" value="1"/>
</dbReference>
<organism evidence="4 6">
    <name type="scientific">Legionella micdadei</name>
    <name type="common">Tatlockia micdadei</name>
    <dbReference type="NCBI Taxonomy" id="451"/>
    <lineage>
        <taxon>Bacteria</taxon>
        <taxon>Pseudomonadati</taxon>
        <taxon>Pseudomonadota</taxon>
        <taxon>Gammaproteobacteria</taxon>
        <taxon>Legionellales</taxon>
        <taxon>Legionellaceae</taxon>
        <taxon>Legionella</taxon>
    </lineage>
</organism>
<dbReference type="PROSITE" id="PS50075">
    <property type="entry name" value="CARRIER"/>
    <property type="match status" value="1"/>
</dbReference>
<dbReference type="InterPro" id="IPR045851">
    <property type="entry name" value="AMP-bd_C_sf"/>
</dbReference>
<accession>A0A098GI47</accession>
<dbReference type="PROSITE" id="PS00455">
    <property type="entry name" value="AMP_BINDING"/>
    <property type="match status" value="1"/>
</dbReference>
<dbReference type="InterPro" id="IPR001031">
    <property type="entry name" value="Thioesterase"/>
</dbReference>
<dbReference type="GO" id="GO:0047462">
    <property type="term" value="F:phenylalanine racemase (ATP-hydrolyzing) activity"/>
    <property type="evidence" value="ECO:0007669"/>
    <property type="project" value="UniProtKB-EC"/>
</dbReference>
<dbReference type="STRING" id="451.B6N58_13470"/>
<dbReference type="FunFam" id="3.40.50.12780:FF:000012">
    <property type="entry name" value="Non-ribosomal peptide synthetase"/>
    <property type="match status" value="1"/>
</dbReference>
<reference evidence="4" key="2">
    <citation type="submission" date="2014-09" db="EMBL/GenBank/DDBJ databases">
        <authorList>
            <person name="GOMEZ-VALERO Laura"/>
        </authorList>
    </citation>
    <scope>NUCLEOTIDE SEQUENCE</scope>
    <source>
        <strain evidence="4">ATCC33218</strain>
    </source>
</reference>
<dbReference type="PANTHER" id="PTHR44845:SF7">
    <property type="entry name" value="PLIPASTATIN SYNTHASE SUBUNIT D"/>
    <property type="match status" value="1"/>
</dbReference>
<dbReference type="Gene3D" id="3.40.50.1820">
    <property type="entry name" value="alpha/beta hydrolase"/>
    <property type="match status" value="1"/>
</dbReference>